<dbReference type="Gene3D" id="3.30.530.20">
    <property type="match status" value="1"/>
</dbReference>
<evidence type="ECO:0000259" key="1">
    <source>
        <dbReference type="SMART" id="SM01037"/>
    </source>
</evidence>
<dbReference type="InterPro" id="IPR023393">
    <property type="entry name" value="START-like_dom_sf"/>
</dbReference>
<dbReference type="SUPFAM" id="SSF55961">
    <property type="entry name" value="Bet v1-like"/>
    <property type="match status" value="1"/>
</dbReference>
<protein>
    <recommendedName>
        <fullName evidence="1">Bet v I/Major latex protein domain-containing protein</fullName>
    </recommendedName>
</protein>
<dbReference type="GO" id="GO:0006952">
    <property type="term" value="P:defense response"/>
    <property type="evidence" value="ECO:0007669"/>
    <property type="project" value="InterPro"/>
</dbReference>
<gene>
    <name evidence="2" type="ORF">TIFTF001_051417</name>
</gene>
<dbReference type="Proteomes" id="UP001187192">
    <property type="component" value="Unassembled WGS sequence"/>
</dbReference>
<feature type="domain" description="Bet v I/Major latex protein" evidence="1">
    <location>
        <begin position="2"/>
        <end position="154"/>
    </location>
</feature>
<accession>A0AA87ZJ04</accession>
<dbReference type="InterPro" id="IPR000916">
    <property type="entry name" value="Bet_v_I/MLP"/>
</dbReference>
<evidence type="ECO:0000313" key="2">
    <source>
        <dbReference type="EMBL" id="GMN25131.1"/>
    </source>
</evidence>
<name>A0AA87ZJ04_FICCA</name>
<dbReference type="InterPro" id="IPR051761">
    <property type="entry name" value="MLP-like_ligand-binding"/>
</dbReference>
<dbReference type="CDD" id="cd07816">
    <property type="entry name" value="Bet_v1-like"/>
    <property type="match status" value="1"/>
</dbReference>
<organism evidence="2 3">
    <name type="scientific">Ficus carica</name>
    <name type="common">Common fig</name>
    <dbReference type="NCBI Taxonomy" id="3494"/>
    <lineage>
        <taxon>Eukaryota</taxon>
        <taxon>Viridiplantae</taxon>
        <taxon>Streptophyta</taxon>
        <taxon>Embryophyta</taxon>
        <taxon>Tracheophyta</taxon>
        <taxon>Spermatophyta</taxon>
        <taxon>Magnoliopsida</taxon>
        <taxon>eudicotyledons</taxon>
        <taxon>Gunneridae</taxon>
        <taxon>Pentapetalae</taxon>
        <taxon>rosids</taxon>
        <taxon>fabids</taxon>
        <taxon>Rosales</taxon>
        <taxon>Moraceae</taxon>
        <taxon>Ficeae</taxon>
        <taxon>Ficus</taxon>
    </lineage>
</organism>
<reference evidence="2" key="1">
    <citation type="submission" date="2023-07" db="EMBL/GenBank/DDBJ databases">
        <title>draft genome sequence of fig (Ficus carica).</title>
        <authorList>
            <person name="Takahashi T."/>
            <person name="Nishimura K."/>
        </authorList>
    </citation>
    <scope>NUCLEOTIDE SEQUENCE</scope>
</reference>
<dbReference type="SMART" id="SM01037">
    <property type="entry name" value="Bet_v_1"/>
    <property type="match status" value="1"/>
</dbReference>
<dbReference type="PANTHER" id="PTHR31907">
    <property type="entry name" value="MLP-LIKE PROTEIN 423"/>
    <property type="match status" value="1"/>
</dbReference>
<dbReference type="EMBL" id="BTGU01009515">
    <property type="protein sequence ID" value="GMN25131.1"/>
    <property type="molecule type" value="Genomic_DNA"/>
</dbReference>
<dbReference type="AlphaFoldDB" id="A0AA87ZJ04"/>
<comment type="caution">
    <text evidence="2">The sequence shown here is derived from an EMBL/GenBank/DDBJ whole genome shotgun (WGS) entry which is preliminary data.</text>
</comment>
<evidence type="ECO:0000313" key="3">
    <source>
        <dbReference type="Proteomes" id="UP001187192"/>
    </source>
</evidence>
<dbReference type="Pfam" id="PF00407">
    <property type="entry name" value="Bet_v_1"/>
    <property type="match status" value="1"/>
</dbReference>
<proteinExistence type="predicted"/>
<keyword evidence="3" id="KW-1185">Reference proteome</keyword>
<sequence>MSLFCKIEAETEVLQAPSEKVYEFFKLRPYDLTKFPSTNIQSANLLEGDWGTKGCLVRWNYSYEGKAISDKEMVEAIDDKNRSITWKMVEGHLITKIYKSFKAVIQVTPKGDDGCVVRFIMEYEKPNEETMDPHGKLQFSLNLCKEIAGYLMEEQSQVAP</sequence>